<keyword evidence="5 9" id="KW-0798">TonB box</keyword>
<sequence length="1004" mass="107827">MKRILIVSTGIATIWTCAAQAQSVPAAKDTLPTGATQAATVSGPRDNQPQPDSNIGAGSTDMQSSAGDGDIVVTGSRIARPELQSAMPVSVIRAEEAKTFARTTVYDALLLTPAVGPGVGETNSGGQVFDQGVANINLRNLGTNRSLVLVDGKRWVSGGARTSAVDLNTIPTALIDRYEIVTGGAAAIYGADAVSGAVNIIMKKKLSGVELSVTNGISERGDGRQTNATLATGFAFGGDRGHVVIGGEYNDTTPIENLSRYPKRISYYPNPASKGPNDGIPDNILNKDTRNFSRAAVPTFCLPAGAGCQQWYQVINDVVTAVPQDSYRPVITGPIGTQEGGTDTGSTSFENVLLRAKSQRAAAYTNLSYELTPAVTWNGTFSYAHTYTEATPVWPANRSDSRASWWAGAGGEVATLNNPYLPSSLRDFMVGNGLTSIPLARTYLNLPRSYEIHKRDNFTLGTDLSAKLTDKFTLQGFVRYGQVVDNITTTNMIVKDNWLAGRNSMRDASGQIVCSDPAARAAGCVPIDFVSTEPFSQAALNYIERDRYDRTKNSLLNAGGSVSGSAFSLPYGDLSFAAGLEWRREKLSTRDDPDTAKLNSIIWAGGLDYQLHPALDAKRDTSELFAETLIPVLADLPFAKRVEVEGAYRYSHYSDNPDTHTWKAGATWEPFSGLTLRGVYSHSVRVPNFGELFSPLSSVTFGGIDDPCQTGLIAQNTNRAANCAALVKGVALPLPRPNLSQPVIVSGGNPNLTPERSNSYTLGAVFQPKVIRGLDATVDYFNIKIDNVITALPYLTLLNNCVDSPGGPDQSFCQFITRDARGEVTSVRSQFANLAKRSSQGIDVGINYRKSLGRGILSNRLSGTYLLDQTIVSAVGRPGVDYAGEWDFPKIRGTLFSDYTIGMFSIGLLTRFIGRSTYDVTAASNETFDVSHIPAFVYNDVTLSFRPSKRHSISVGVKNISDAQVPLILRGNTVSPNSPSFRQDGGANYDAIGRYFFVRVGANF</sequence>
<comment type="subcellular location">
    <subcellularLocation>
        <location evidence="1 8">Cell outer membrane</location>
        <topology evidence="1 8">Multi-pass membrane protein</topology>
    </subcellularLocation>
</comment>
<evidence type="ECO:0000256" key="5">
    <source>
        <dbReference type="ARBA" id="ARBA00023077"/>
    </source>
</evidence>
<keyword evidence="4 8" id="KW-0812">Transmembrane</keyword>
<dbReference type="SUPFAM" id="SSF56935">
    <property type="entry name" value="Porins"/>
    <property type="match status" value="1"/>
</dbReference>
<evidence type="ECO:0000256" key="10">
    <source>
        <dbReference type="SAM" id="MobiDB-lite"/>
    </source>
</evidence>
<comment type="caution">
    <text evidence="14">The sequence shown here is derived from an EMBL/GenBank/DDBJ whole genome shotgun (WGS) entry which is preliminary data.</text>
</comment>
<keyword evidence="15" id="KW-1185">Reference proteome</keyword>
<evidence type="ECO:0000313" key="14">
    <source>
        <dbReference type="EMBL" id="MBC3941428.1"/>
    </source>
</evidence>
<dbReference type="EMBL" id="JACONT010000010">
    <property type="protein sequence ID" value="MBC3941428.1"/>
    <property type="molecule type" value="Genomic_DNA"/>
</dbReference>
<dbReference type="PANTHER" id="PTHR47234:SF2">
    <property type="entry name" value="TONB-DEPENDENT RECEPTOR"/>
    <property type="match status" value="1"/>
</dbReference>
<keyword evidence="6 8" id="KW-0472">Membrane</keyword>
<evidence type="ECO:0000259" key="12">
    <source>
        <dbReference type="Pfam" id="PF00593"/>
    </source>
</evidence>
<protein>
    <submittedName>
        <fullName evidence="14">TonB-dependent receptor</fullName>
    </submittedName>
</protein>
<evidence type="ECO:0000256" key="3">
    <source>
        <dbReference type="ARBA" id="ARBA00022452"/>
    </source>
</evidence>
<keyword evidence="2 8" id="KW-0813">Transport</keyword>
<proteinExistence type="inferred from homology"/>
<dbReference type="Pfam" id="PF07715">
    <property type="entry name" value="Plug"/>
    <property type="match status" value="1"/>
</dbReference>
<gene>
    <name evidence="14" type="ORF">H8S47_06980</name>
</gene>
<evidence type="ECO:0000256" key="8">
    <source>
        <dbReference type="PROSITE-ProRule" id="PRU01360"/>
    </source>
</evidence>
<keyword evidence="14" id="KW-0675">Receptor</keyword>
<evidence type="ECO:0000256" key="6">
    <source>
        <dbReference type="ARBA" id="ARBA00023136"/>
    </source>
</evidence>
<dbReference type="RefSeq" id="WP_187503181.1">
    <property type="nucleotide sequence ID" value="NZ_CP162536.1"/>
</dbReference>
<reference evidence="14 15" key="1">
    <citation type="submission" date="2020-08" db="EMBL/GenBank/DDBJ databases">
        <title>Putative novel bacterial strains isolated from necrotic wheat leaf tissues caused by Xanthomonas translucens.</title>
        <authorList>
            <person name="Tambong J.T."/>
        </authorList>
    </citation>
    <scope>NUCLEOTIDE SEQUENCE [LARGE SCALE GENOMIC DNA]</scope>
    <source>
        <strain evidence="15">DOAB 1063</strain>
    </source>
</reference>
<evidence type="ECO:0000256" key="2">
    <source>
        <dbReference type="ARBA" id="ARBA00022448"/>
    </source>
</evidence>
<evidence type="ECO:0000256" key="1">
    <source>
        <dbReference type="ARBA" id="ARBA00004571"/>
    </source>
</evidence>
<feature type="chain" id="PRO_5045714628" evidence="11">
    <location>
        <begin position="22"/>
        <end position="1004"/>
    </location>
</feature>
<evidence type="ECO:0000313" key="15">
    <source>
        <dbReference type="Proteomes" id="UP000597613"/>
    </source>
</evidence>
<dbReference type="InterPro" id="IPR036942">
    <property type="entry name" value="Beta-barrel_TonB_sf"/>
</dbReference>
<evidence type="ECO:0000256" key="11">
    <source>
        <dbReference type="SAM" id="SignalP"/>
    </source>
</evidence>
<dbReference type="Gene3D" id="2.40.170.20">
    <property type="entry name" value="TonB-dependent receptor, beta-barrel domain"/>
    <property type="match status" value="1"/>
</dbReference>
<evidence type="ECO:0000256" key="7">
    <source>
        <dbReference type="ARBA" id="ARBA00023237"/>
    </source>
</evidence>
<feature type="domain" description="TonB-dependent receptor plug" evidence="13">
    <location>
        <begin position="84"/>
        <end position="197"/>
    </location>
</feature>
<dbReference type="Proteomes" id="UP000597613">
    <property type="component" value="Unassembled WGS sequence"/>
</dbReference>
<dbReference type="PANTHER" id="PTHR47234">
    <property type="match status" value="1"/>
</dbReference>
<dbReference type="Gene3D" id="2.170.130.10">
    <property type="entry name" value="TonB-dependent receptor, plug domain"/>
    <property type="match status" value="1"/>
</dbReference>
<feature type="compositionally biased region" description="Polar residues" evidence="10">
    <location>
        <begin position="35"/>
        <end position="66"/>
    </location>
</feature>
<dbReference type="PROSITE" id="PS52016">
    <property type="entry name" value="TONB_DEPENDENT_REC_3"/>
    <property type="match status" value="1"/>
</dbReference>
<evidence type="ECO:0000256" key="9">
    <source>
        <dbReference type="RuleBase" id="RU003357"/>
    </source>
</evidence>
<dbReference type="InterPro" id="IPR039426">
    <property type="entry name" value="TonB-dep_rcpt-like"/>
</dbReference>
<dbReference type="Pfam" id="PF00593">
    <property type="entry name" value="TonB_dep_Rec_b-barrel"/>
    <property type="match status" value="1"/>
</dbReference>
<dbReference type="InterPro" id="IPR000531">
    <property type="entry name" value="Beta-barrel_TonB"/>
</dbReference>
<comment type="similarity">
    <text evidence="8 9">Belongs to the TonB-dependent receptor family.</text>
</comment>
<keyword evidence="7 8" id="KW-0998">Cell outer membrane</keyword>
<dbReference type="InterPro" id="IPR012910">
    <property type="entry name" value="Plug_dom"/>
</dbReference>
<dbReference type="InterPro" id="IPR037066">
    <property type="entry name" value="Plug_dom_sf"/>
</dbReference>
<feature type="domain" description="TonB-dependent receptor-like beta-barrel" evidence="12">
    <location>
        <begin position="442"/>
        <end position="960"/>
    </location>
</feature>
<feature type="region of interest" description="Disordered" evidence="10">
    <location>
        <begin position="35"/>
        <end position="69"/>
    </location>
</feature>
<name>A0ABR7ALV4_9SPHN</name>
<evidence type="ECO:0000256" key="4">
    <source>
        <dbReference type="ARBA" id="ARBA00022692"/>
    </source>
</evidence>
<keyword evidence="11" id="KW-0732">Signal</keyword>
<feature type="signal peptide" evidence="11">
    <location>
        <begin position="1"/>
        <end position="21"/>
    </location>
</feature>
<evidence type="ECO:0000259" key="13">
    <source>
        <dbReference type="Pfam" id="PF07715"/>
    </source>
</evidence>
<accession>A0ABR7ALV4</accession>
<keyword evidence="3 8" id="KW-1134">Transmembrane beta strand</keyword>
<organism evidence="14 15">
    <name type="scientific">Sphingomonas albertensis</name>
    <dbReference type="NCBI Taxonomy" id="2762591"/>
    <lineage>
        <taxon>Bacteria</taxon>
        <taxon>Pseudomonadati</taxon>
        <taxon>Pseudomonadota</taxon>
        <taxon>Alphaproteobacteria</taxon>
        <taxon>Sphingomonadales</taxon>
        <taxon>Sphingomonadaceae</taxon>
        <taxon>Sphingomonas</taxon>
    </lineage>
</organism>